<evidence type="ECO:0000313" key="2">
    <source>
        <dbReference type="Proteomes" id="UP000276133"/>
    </source>
</evidence>
<dbReference type="EMBL" id="REGN01012591">
    <property type="protein sequence ID" value="RMZ95098.1"/>
    <property type="molecule type" value="Genomic_DNA"/>
</dbReference>
<feature type="non-terminal residue" evidence="1">
    <location>
        <position position="1"/>
    </location>
</feature>
<feature type="non-terminal residue" evidence="1">
    <location>
        <position position="530"/>
    </location>
</feature>
<sequence length="530" mass="61117">LINVSNEFSKANNWTFKHTQSILFSDFDSTGFDKFVYSGPNGLRIDKLELSQQKNEWLWTRLLDLYSCNVKDLGLKYSVPIEIIPLNRSQCKKPVLIANDVINKKNVLIPIEKDNLEENLEDNLKDNLKDNLVDNISEKQEFTKPEERVQNFPQFVHEKTNVGEKTVFYLRNVLDLKSIVNSCVNPTNAQLQLKVPLIGLPVFDDPLALNYTSAAVLTSTNSPFGQGFSFSQEFIYADLKSNKALHKFYLIGSSGSVVLNRDENETKEDEICFNIEKREEKAKFYVKESKWIIESDNGKKVYGGGLSDSRPKGNGIEWKNIFLKSSCTSLKDDLVSFKWHLTSVHREHNTALFEYSDSPLVCHLKEIRVNENDINVKFELNKDANLVQGFKFESKHHVQNIKFDYEIQNDSTHLLKSITQMDNKSKVLQFDYLMMNQSFKMNKIVLPDQIDYVSFEYEDASQKLINSYFNYLTDVEMTVNEDKDTEAQLNVSNDYSVLSYLTQSKTLLCLTIFTRDKLKFNIKLNAAKAL</sequence>
<proteinExistence type="predicted"/>
<comment type="caution">
    <text evidence="1">The sequence shown here is derived from an EMBL/GenBank/DDBJ whole genome shotgun (WGS) entry which is preliminary data.</text>
</comment>
<gene>
    <name evidence="1" type="ORF">BpHYR1_050163</name>
</gene>
<reference evidence="1 2" key="1">
    <citation type="journal article" date="2018" name="Sci. Rep.">
        <title>Genomic signatures of local adaptation to the degree of environmental predictability in rotifers.</title>
        <authorList>
            <person name="Franch-Gras L."/>
            <person name="Hahn C."/>
            <person name="Garcia-Roger E.M."/>
            <person name="Carmona M.J."/>
            <person name="Serra M."/>
            <person name="Gomez A."/>
        </authorList>
    </citation>
    <scope>NUCLEOTIDE SEQUENCE [LARGE SCALE GENOMIC DNA]</scope>
    <source>
        <strain evidence="1">HYR1</strain>
    </source>
</reference>
<evidence type="ECO:0000313" key="1">
    <source>
        <dbReference type="EMBL" id="RMZ95098.1"/>
    </source>
</evidence>
<name>A0A3M7P7P8_BRAPC</name>
<dbReference type="STRING" id="10195.A0A3M7P7P8"/>
<dbReference type="AlphaFoldDB" id="A0A3M7P7P8"/>
<accession>A0A3M7P7P8</accession>
<organism evidence="1 2">
    <name type="scientific">Brachionus plicatilis</name>
    <name type="common">Marine rotifer</name>
    <name type="synonym">Brachionus muelleri</name>
    <dbReference type="NCBI Taxonomy" id="10195"/>
    <lineage>
        <taxon>Eukaryota</taxon>
        <taxon>Metazoa</taxon>
        <taxon>Spiralia</taxon>
        <taxon>Gnathifera</taxon>
        <taxon>Rotifera</taxon>
        <taxon>Eurotatoria</taxon>
        <taxon>Monogononta</taxon>
        <taxon>Pseudotrocha</taxon>
        <taxon>Ploima</taxon>
        <taxon>Brachionidae</taxon>
        <taxon>Brachionus</taxon>
    </lineage>
</organism>
<dbReference type="Proteomes" id="UP000276133">
    <property type="component" value="Unassembled WGS sequence"/>
</dbReference>
<protein>
    <submittedName>
        <fullName evidence="1">RHS repeat-associated core domain-containing</fullName>
    </submittedName>
</protein>
<keyword evidence="2" id="KW-1185">Reference proteome</keyword>